<reference evidence="3 4" key="3">
    <citation type="submission" date="2020-04" db="EMBL/GenBank/DDBJ databases">
        <title>Genome sequencing and assembly of multiple isolates from the Colletotrichum gloeosporioides species complex.</title>
        <authorList>
            <person name="Gan P."/>
            <person name="Shirasu K."/>
        </authorList>
    </citation>
    <scope>NUCLEOTIDE SEQUENCE [LARGE SCALE GENOMIC DNA]</scope>
    <source>
        <strain evidence="3 4">Nara gc5</strain>
    </source>
</reference>
<sequence>MNSKIDPPTDVAPEVAPDSVKEHTSESATEPMTDPSPESATGDEAKLTKMFADIAVEPEADDGFQQSTRPALESTSKASANQPSTAQITLPPQPSPPPGFRYSENFPGLLVSIDRSITSDTKAWCDAGSSRSLFGGPVDANYDTGSRNGKRKGLFNVDLSKTIDADPTIEYSDRPKSQSSEDFEAALGLSSGRCSDSDLPTGAPPVVTEDLTTVSDALNDDNASFHTAAEHQSDEDADDKMIPNSNPVYRIKRFQNRDFSEQQRAIIDVLATAVASIHTKSSEEAAAKIDSLCPPSDQEEEVKDWLWTLWEILIDIARFGDFRSVYSMFWVVSSLHRQARGYVKIGSEERRLWKDLPMFSYCMDAAFCSDPTTGYTKLTWESRLAWEQLNSFGGLCLASAIGGPHHHAMNAMRSALEEEISPDIDIAECRMSIACEWSMRLASKPLLRWALENVGAEHPKEDSMDYEEPGPLYHGPPMMCLQRWGFWIERLEQLSKGDDRDHELIRGDAKTVVEYMQDAEKELGHTLSD</sequence>
<dbReference type="Proteomes" id="UP000011096">
    <property type="component" value="Unassembled WGS sequence"/>
</dbReference>
<dbReference type="EMBL" id="KB020825">
    <property type="protein sequence ID" value="ELA29930.1"/>
    <property type="molecule type" value="Genomic_DNA"/>
</dbReference>
<dbReference type="PANTHER" id="PTHR38797">
    <property type="entry name" value="NUCLEAR PORE COMPLEX PROTEIN NUP85-RELATED"/>
    <property type="match status" value="1"/>
</dbReference>
<evidence type="ECO:0000313" key="3">
    <source>
        <dbReference type="EMBL" id="KAF4484765.1"/>
    </source>
</evidence>
<evidence type="ECO:0000256" key="1">
    <source>
        <dbReference type="SAM" id="MobiDB-lite"/>
    </source>
</evidence>
<dbReference type="Pfam" id="PF12311">
    <property type="entry name" value="DUF3632"/>
    <property type="match status" value="1"/>
</dbReference>
<proteinExistence type="predicted"/>
<dbReference type="InParanoid" id="L2FUW6"/>
<dbReference type="AlphaFoldDB" id="L2FUW6"/>
<gene>
    <name evidence="2" type="ORF">CGGC5_1116</name>
    <name evidence="3" type="ORF">CGGC5_v007441</name>
</gene>
<dbReference type="PANTHER" id="PTHR38797:SF4">
    <property type="entry name" value="NUCLEAR PORE COMPLEX PROTEIN NUP85"/>
    <property type="match status" value="1"/>
</dbReference>
<name>L2FUW6_COLFN</name>
<dbReference type="STRING" id="1213859.L2FUW6"/>
<feature type="region of interest" description="Disordered" evidence="1">
    <location>
        <begin position="168"/>
        <end position="207"/>
    </location>
</feature>
<evidence type="ECO:0000313" key="4">
    <source>
        <dbReference type="Proteomes" id="UP000011096"/>
    </source>
</evidence>
<dbReference type="EMBL" id="ANPB02000004">
    <property type="protein sequence ID" value="KAF4484765.1"/>
    <property type="molecule type" value="Genomic_DNA"/>
</dbReference>
<feature type="compositionally biased region" description="Polar residues" evidence="1">
    <location>
        <begin position="64"/>
        <end position="90"/>
    </location>
</feature>
<organism evidence="2">
    <name type="scientific">Colletotrichum fructicola (strain Nara gc5)</name>
    <name type="common">Anthracnose fungus</name>
    <name type="synonym">Colletotrichum gloeosporioides (strain Nara gc5)</name>
    <dbReference type="NCBI Taxonomy" id="1213859"/>
    <lineage>
        <taxon>Eukaryota</taxon>
        <taxon>Fungi</taxon>
        <taxon>Dikarya</taxon>
        <taxon>Ascomycota</taxon>
        <taxon>Pezizomycotina</taxon>
        <taxon>Sordariomycetes</taxon>
        <taxon>Hypocreomycetidae</taxon>
        <taxon>Glomerellales</taxon>
        <taxon>Glomerellaceae</taxon>
        <taxon>Colletotrichum</taxon>
        <taxon>Colletotrichum gloeosporioides species complex</taxon>
    </lineage>
</organism>
<protein>
    <submittedName>
        <fullName evidence="2">Uncharacterized protein</fullName>
    </submittedName>
</protein>
<reference evidence="2" key="1">
    <citation type="submission" date="2012-08" db="EMBL/GenBank/DDBJ databases">
        <title>Genome analysis of Colletotrichum orbiculare and Colletotrichum fructicola.</title>
        <authorList>
            <person name="Gan P.H.P."/>
            <person name="Ikeda K."/>
            <person name="Irieda H."/>
            <person name="Narusaka M."/>
            <person name="O'Connell R.J."/>
            <person name="Narusaka Y."/>
            <person name="Takano Y."/>
            <person name="Kubo Y."/>
            <person name="Shirasu K."/>
        </authorList>
    </citation>
    <scope>NUCLEOTIDE SEQUENCE</scope>
    <source>
        <strain evidence="2">Nara gc5</strain>
    </source>
</reference>
<dbReference type="InterPro" id="IPR022085">
    <property type="entry name" value="OpdG"/>
</dbReference>
<dbReference type="InterPro" id="IPR053204">
    <property type="entry name" value="Oxopyrrolidines_Biosynth-assoc"/>
</dbReference>
<dbReference type="HOGENOM" id="CLU_514826_0_0_1"/>
<feature type="region of interest" description="Disordered" evidence="1">
    <location>
        <begin position="1"/>
        <end position="103"/>
    </location>
</feature>
<reference evidence="3 4" key="2">
    <citation type="submission" date="2012-08" db="EMBL/GenBank/DDBJ databases">
        <authorList>
            <person name="Gan P.H.P."/>
            <person name="Ikeda K."/>
            <person name="Irieda H."/>
            <person name="Narusaka M."/>
            <person name="O'Connell R.J."/>
            <person name="Narusaka Y."/>
            <person name="Takano Y."/>
            <person name="Kubo Y."/>
            <person name="Shirasu K."/>
        </authorList>
    </citation>
    <scope>NUCLEOTIDE SEQUENCE [LARGE SCALE GENOMIC DNA]</scope>
    <source>
        <strain evidence="3 4">Nara gc5</strain>
    </source>
</reference>
<accession>L2FUW6</accession>
<dbReference type="OrthoDB" id="3350591at2759"/>
<evidence type="ECO:0000313" key="2">
    <source>
        <dbReference type="EMBL" id="ELA29930.1"/>
    </source>
</evidence>
<keyword evidence="4" id="KW-1185">Reference proteome</keyword>